<evidence type="ECO:0000313" key="10">
    <source>
        <dbReference type="EMBL" id="GGC56475.1"/>
    </source>
</evidence>
<evidence type="ECO:0000313" key="11">
    <source>
        <dbReference type="Proteomes" id="UP000641514"/>
    </source>
</evidence>
<feature type="transmembrane region" description="Helical" evidence="8">
    <location>
        <begin position="378"/>
        <end position="395"/>
    </location>
</feature>
<evidence type="ECO:0000256" key="6">
    <source>
        <dbReference type="ARBA" id="ARBA00022989"/>
    </source>
</evidence>
<dbReference type="InterPro" id="IPR020846">
    <property type="entry name" value="MFS_dom"/>
</dbReference>
<dbReference type="CDD" id="cd17324">
    <property type="entry name" value="MFS_NepI_like"/>
    <property type="match status" value="1"/>
</dbReference>
<feature type="transmembrane region" description="Helical" evidence="8">
    <location>
        <begin position="146"/>
        <end position="167"/>
    </location>
</feature>
<keyword evidence="6 8" id="KW-1133">Transmembrane helix</keyword>
<feature type="transmembrane region" description="Helical" evidence="8">
    <location>
        <begin position="55"/>
        <end position="75"/>
    </location>
</feature>
<feature type="transmembrane region" description="Helical" evidence="8">
    <location>
        <begin position="116"/>
        <end position="134"/>
    </location>
</feature>
<feature type="transmembrane region" description="Helical" evidence="8">
    <location>
        <begin position="173"/>
        <end position="192"/>
    </location>
</feature>
<organism evidence="10 11">
    <name type="scientific">Hoyosella rhizosphaerae</name>
    <dbReference type="NCBI Taxonomy" id="1755582"/>
    <lineage>
        <taxon>Bacteria</taxon>
        <taxon>Bacillati</taxon>
        <taxon>Actinomycetota</taxon>
        <taxon>Actinomycetes</taxon>
        <taxon>Mycobacteriales</taxon>
        <taxon>Hoyosellaceae</taxon>
        <taxon>Hoyosella</taxon>
    </lineage>
</organism>
<keyword evidence="4" id="KW-1003">Cell membrane</keyword>
<dbReference type="SUPFAM" id="SSF103473">
    <property type="entry name" value="MFS general substrate transporter"/>
    <property type="match status" value="1"/>
</dbReference>
<dbReference type="GO" id="GO:0005886">
    <property type="term" value="C:plasma membrane"/>
    <property type="evidence" value="ECO:0007669"/>
    <property type="project" value="UniProtKB-SubCell"/>
</dbReference>
<feature type="transmembrane region" description="Helical" evidence="8">
    <location>
        <begin position="223"/>
        <end position="245"/>
    </location>
</feature>
<dbReference type="Proteomes" id="UP000641514">
    <property type="component" value="Unassembled WGS sequence"/>
</dbReference>
<evidence type="ECO:0000256" key="5">
    <source>
        <dbReference type="ARBA" id="ARBA00022692"/>
    </source>
</evidence>
<dbReference type="PANTHER" id="PTHR43271">
    <property type="entry name" value="BLL2771 PROTEIN"/>
    <property type="match status" value="1"/>
</dbReference>
<feature type="transmembrane region" description="Helical" evidence="8">
    <location>
        <begin position="352"/>
        <end position="372"/>
    </location>
</feature>
<accession>A0A916U291</accession>
<sequence length="405" mass="42361">MTIVDDRTAPHGVDSRGYRRITAALFIAGVTTFGSMYATQAVLPEFSRHFGVSPAMSALAMSLTTGFLALTIIPASALSARFGRTRVMAISAISAAVVGVLVPLSPNMETVLALRSLQGVALAGVPAVAMAYLAEEVDGASLGQAMGRYIAGTTVGALLGRILASSMLDVTSWQWALEAAALLAALSAVLMVKMMPPSRMFTPQRVTPSTLYRAILGHLANRALVLLFGLSFLLMGGFVAVYNFLGYRLQADAFGLTATLTGLVFLFYLSGTVSSPTAGALSDRHGKARVLIIAVAVMLTGLIITLPDYLPTLLAGLALFTVGFFAAHSVASGWVGTLAITNRAEASSLYLCSYYLGSAVAGGSGGLVYMTFGWAGMVAYVGMLIVTAIALVWLLHRTAQRVSVR</sequence>
<evidence type="ECO:0000256" key="8">
    <source>
        <dbReference type="SAM" id="Phobius"/>
    </source>
</evidence>
<dbReference type="PROSITE" id="PS50850">
    <property type="entry name" value="MFS"/>
    <property type="match status" value="1"/>
</dbReference>
<keyword evidence="7 8" id="KW-0472">Membrane</keyword>
<dbReference type="RefSeq" id="WP_188670555.1">
    <property type="nucleotide sequence ID" value="NZ_BMJH01000001.1"/>
</dbReference>
<dbReference type="PANTHER" id="PTHR43271:SF1">
    <property type="entry name" value="INNER MEMBRANE TRANSPORT PROTEIN YNFM"/>
    <property type="match status" value="1"/>
</dbReference>
<evidence type="ECO:0000256" key="2">
    <source>
        <dbReference type="ARBA" id="ARBA00008335"/>
    </source>
</evidence>
<dbReference type="AlphaFoldDB" id="A0A916U291"/>
<feature type="transmembrane region" description="Helical" evidence="8">
    <location>
        <begin position="313"/>
        <end position="340"/>
    </location>
</feature>
<evidence type="ECO:0000259" key="9">
    <source>
        <dbReference type="PROSITE" id="PS50850"/>
    </source>
</evidence>
<name>A0A916U291_9ACTN</name>
<feature type="transmembrane region" description="Helical" evidence="8">
    <location>
        <begin position="21"/>
        <end position="43"/>
    </location>
</feature>
<dbReference type="InterPro" id="IPR036259">
    <property type="entry name" value="MFS_trans_sf"/>
</dbReference>
<dbReference type="Gene3D" id="1.20.1250.20">
    <property type="entry name" value="MFS general substrate transporter like domains"/>
    <property type="match status" value="2"/>
</dbReference>
<dbReference type="EMBL" id="BMJH01000001">
    <property type="protein sequence ID" value="GGC56475.1"/>
    <property type="molecule type" value="Genomic_DNA"/>
</dbReference>
<reference evidence="10" key="1">
    <citation type="journal article" date="2014" name="Int. J. Syst. Evol. Microbiol.">
        <title>Complete genome sequence of Corynebacterium casei LMG S-19264T (=DSM 44701T), isolated from a smear-ripened cheese.</title>
        <authorList>
            <consortium name="US DOE Joint Genome Institute (JGI-PGF)"/>
            <person name="Walter F."/>
            <person name="Albersmeier A."/>
            <person name="Kalinowski J."/>
            <person name="Ruckert C."/>
        </authorList>
    </citation>
    <scope>NUCLEOTIDE SEQUENCE</scope>
    <source>
        <strain evidence="10">CGMCC 1.15478</strain>
    </source>
</reference>
<protein>
    <submittedName>
        <fullName evidence="10">Transporter</fullName>
    </submittedName>
</protein>
<keyword evidence="5 8" id="KW-0812">Transmembrane</keyword>
<feature type="domain" description="Major facilitator superfamily (MFS) profile" evidence="9">
    <location>
        <begin position="21"/>
        <end position="400"/>
    </location>
</feature>
<dbReference type="GO" id="GO:0022857">
    <property type="term" value="F:transmembrane transporter activity"/>
    <property type="evidence" value="ECO:0007669"/>
    <property type="project" value="InterPro"/>
</dbReference>
<comment type="caution">
    <text evidence="10">The sequence shown here is derived from an EMBL/GenBank/DDBJ whole genome shotgun (WGS) entry which is preliminary data.</text>
</comment>
<evidence type="ECO:0000256" key="1">
    <source>
        <dbReference type="ARBA" id="ARBA00004651"/>
    </source>
</evidence>
<proteinExistence type="inferred from homology"/>
<evidence type="ECO:0000256" key="7">
    <source>
        <dbReference type="ARBA" id="ARBA00023136"/>
    </source>
</evidence>
<evidence type="ECO:0000256" key="3">
    <source>
        <dbReference type="ARBA" id="ARBA00022448"/>
    </source>
</evidence>
<feature type="transmembrane region" description="Helical" evidence="8">
    <location>
        <begin position="251"/>
        <end position="269"/>
    </location>
</feature>
<dbReference type="Pfam" id="PF07690">
    <property type="entry name" value="MFS_1"/>
    <property type="match status" value="1"/>
</dbReference>
<gene>
    <name evidence="10" type="ORF">GCM10011410_06210</name>
</gene>
<reference evidence="10" key="2">
    <citation type="submission" date="2020-09" db="EMBL/GenBank/DDBJ databases">
        <authorList>
            <person name="Sun Q."/>
            <person name="Zhou Y."/>
        </authorList>
    </citation>
    <scope>NUCLEOTIDE SEQUENCE</scope>
    <source>
        <strain evidence="10">CGMCC 1.15478</strain>
    </source>
</reference>
<comment type="subcellular location">
    <subcellularLocation>
        <location evidence="1">Cell membrane</location>
        <topology evidence="1">Multi-pass membrane protein</topology>
    </subcellularLocation>
</comment>
<comment type="similarity">
    <text evidence="2">Belongs to the major facilitator superfamily.</text>
</comment>
<dbReference type="InterPro" id="IPR011701">
    <property type="entry name" value="MFS"/>
</dbReference>
<keyword evidence="11" id="KW-1185">Reference proteome</keyword>
<feature type="transmembrane region" description="Helical" evidence="8">
    <location>
        <begin position="290"/>
        <end position="307"/>
    </location>
</feature>
<keyword evidence="3" id="KW-0813">Transport</keyword>
<evidence type="ECO:0000256" key="4">
    <source>
        <dbReference type="ARBA" id="ARBA00022475"/>
    </source>
</evidence>
<feature type="transmembrane region" description="Helical" evidence="8">
    <location>
        <begin position="87"/>
        <end position="104"/>
    </location>
</feature>